<dbReference type="RefSeq" id="WP_054196736.1">
    <property type="nucleotide sequence ID" value="NZ_CP012541.1"/>
</dbReference>
<dbReference type="EMBL" id="CP012541">
    <property type="protein sequence ID" value="ALF47753.1"/>
    <property type="molecule type" value="Genomic_DNA"/>
</dbReference>
<organism evidence="1 2">
    <name type="scientific">Campylobacter concisus</name>
    <dbReference type="NCBI Taxonomy" id="199"/>
    <lineage>
        <taxon>Bacteria</taxon>
        <taxon>Pseudomonadati</taxon>
        <taxon>Campylobacterota</taxon>
        <taxon>Epsilonproteobacteria</taxon>
        <taxon>Campylobacterales</taxon>
        <taxon>Campylobacteraceae</taxon>
        <taxon>Campylobacter</taxon>
    </lineage>
</organism>
<evidence type="ECO:0000313" key="2">
    <source>
        <dbReference type="Proteomes" id="UP000066049"/>
    </source>
</evidence>
<reference evidence="2" key="1">
    <citation type="submission" date="2015-08" db="EMBL/GenBank/DDBJ databases">
        <title>Comparative genomics of the Campylobacter concisus group.</title>
        <authorList>
            <person name="Miller W.G."/>
            <person name="Yee E."/>
            <person name="Chapman M.H."/>
            <person name="Huynh S."/>
            <person name="Bono J.L."/>
            <person name="On S.L.W."/>
            <person name="St Leger J."/>
            <person name="Foster G."/>
            <person name="Parker C.T."/>
        </authorList>
    </citation>
    <scope>NUCLEOTIDE SEQUENCE [LARGE SCALE GENOMIC DNA]</scope>
    <source>
        <strain evidence="2">ATCC 33237</strain>
    </source>
</reference>
<name>A0A0M4SHM4_9BACT</name>
<dbReference type="AlphaFoldDB" id="A0A0M4SHM4"/>
<dbReference type="PATRIC" id="fig|199.248.peg.1119"/>
<proteinExistence type="predicted"/>
<dbReference type="KEGG" id="ccoc:CCON33237_1079"/>
<accession>A0A0M4SHM4</accession>
<dbReference type="Proteomes" id="UP000066049">
    <property type="component" value="Chromosome"/>
</dbReference>
<dbReference type="Pfam" id="PF06995">
    <property type="entry name" value="Phage_P2_GpU"/>
    <property type="match status" value="1"/>
</dbReference>
<dbReference type="GeneID" id="28662757"/>
<dbReference type="InterPro" id="IPR009734">
    <property type="entry name" value="Myoviridae_GpU"/>
</dbReference>
<protein>
    <submittedName>
        <fullName evidence="1">Phage P2 GpU family protein</fullName>
    </submittedName>
</protein>
<sequence>MVLNLGGFKFRWEQTNSIDTQTDFGISEQERIQNYPALFSANLGSSTLNIEGQTLPYHGDKQGALKPLYALAALRQSLPLTNGNGKYFGRFVIVKISEKQAIFTPNGAFFTQSFSLELKRDYDG</sequence>
<gene>
    <name evidence="1" type="ORF">CCON33237_1079</name>
</gene>
<evidence type="ECO:0000313" key="1">
    <source>
        <dbReference type="EMBL" id="ALF47753.1"/>
    </source>
</evidence>